<accession>A0A8S5NQ32</accession>
<proteinExistence type="predicted"/>
<evidence type="ECO:0000313" key="1">
    <source>
        <dbReference type="EMBL" id="DAD96479.1"/>
    </source>
</evidence>
<name>A0A8S5NQ32_9CAUD</name>
<protein>
    <submittedName>
        <fullName evidence="1">Uncharacterized protein</fullName>
    </submittedName>
</protein>
<organism evidence="1">
    <name type="scientific">Myoviridae sp. ctj3P51</name>
    <dbReference type="NCBI Taxonomy" id="2826687"/>
    <lineage>
        <taxon>Viruses</taxon>
        <taxon>Duplodnaviria</taxon>
        <taxon>Heunggongvirae</taxon>
        <taxon>Uroviricota</taxon>
        <taxon>Caudoviricetes</taxon>
    </lineage>
</organism>
<reference evidence="1" key="1">
    <citation type="journal article" date="2021" name="Proc. Natl. Acad. Sci. U.S.A.">
        <title>A Catalog of Tens of Thousands of Viruses from Human Metagenomes Reveals Hidden Associations with Chronic Diseases.</title>
        <authorList>
            <person name="Tisza M.J."/>
            <person name="Buck C.B."/>
        </authorList>
    </citation>
    <scope>NUCLEOTIDE SEQUENCE</scope>
    <source>
        <strain evidence="1">Ctj3P51</strain>
    </source>
</reference>
<sequence length="240" mass="27385">MKVIKTRDNDYLVGDKYYYFNDSTMSRILEHAKNGMFVISAMRSGFPVGKSFEEFTTKEREKYTEDKALTKQLENDIKAAGLGYIPSVGGFNEEAETGDTVDVNEFSFIVSKGNSKMSNEEFVELAVSLAKKYDQNSVLIAGIPEIANGQIRYVNPAEFVDVEWEGRKEPDFTETKVYREPDTKERPYYTAPKKLGGRNFVFDSVSQRNMSSIIGIHHVFGQYGWRMANKNNEIVIKKEI</sequence>
<dbReference type="EMBL" id="BK015217">
    <property type="protein sequence ID" value="DAD96479.1"/>
    <property type="molecule type" value="Genomic_DNA"/>
</dbReference>